<proteinExistence type="inferred from homology"/>
<name>A0A858PXD2_9RICK</name>
<keyword evidence="2" id="KW-0689">Ribosomal protein</keyword>
<keyword evidence="3" id="KW-0687">Ribonucleoprotein</keyword>
<evidence type="ECO:0000256" key="6">
    <source>
        <dbReference type="ARBA" id="ARBA00043031"/>
    </source>
</evidence>
<dbReference type="InterPro" id="IPR007379">
    <property type="entry name" value="Tim44-like_dom"/>
</dbReference>
<evidence type="ECO:0000256" key="5">
    <source>
        <dbReference type="ARBA" id="ARBA00039448"/>
    </source>
</evidence>
<evidence type="ECO:0000313" key="9">
    <source>
        <dbReference type="EMBL" id="QJC27239.1"/>
    </source>
</evidence>
<evidence type="ECO:0000256" key="2">
    <source>
        <dbReference type="ARBA" id="ARBA00022980"/>
    </source>
</evidence>
<keyword evidence="7" id="KW-0472">Membrane</keyword>
<accession>A0A858PXD2</accession>
<dbReference type="Proteomes" id="UP000500930">
    <property type="component" value="Chromosome"/>
</dbReference>
<dbReference type="Gene3D" id="3.10.450.240">
    <property type="match status" value="1"/>
</dbReference>
<dbReference type="PANTHER" id="PTHR28554">
    <property type="entry name" value="39S RIBOSOMAL PROTEIN L45, MITOCHONDRIAL"/>
    <property type="match status" value="1"/>
</dbReference>
<dbReference type="AlphaFoldDB" id="A0A858PXD2"/>
<evidence type="ECO:0000256" key="1">
    <source>
        <dbReference type="ARBA" id="ARBA00022946"/>
    </source>
</evidence>
<keyword evidence="10" id="KW-1185">Reference proteome</keyword>
<dbReference type="KEGG" id="aplt:ANPL_00605"/>
<dbReference type="PIRSF" id="PIRSF031890">
    <property type="entry name" value="UCP031890_transporter_Tim44"/>
    <property type="match status" value="1"/>
</dbReference>
<dbReference type="GO" id="GO:0005840">
    <property type="term" value="C:ribosome"/>
    <property type="evidence" value="ECO:0007669"/>
    <property type="project" value="UniProtKB-KW"/>
</dbReference>
<evidence type="ECO:0000256" key="7">
    <source>
        <dbReference type="SAM" id="Phobius"/>
    </source>
</evidence>
<dbReference type="NCBIfam" id="NF033779">
    <property type="entry name" value="Tim44_TimA_adap"/>
    <property type="match status" value="1"/>
</dbReference>
<dbReference type="InterPro" id="IPR032710">
    <property type="entry name" value="NTF2-like_dom_sf"/>
</dbReference>
<gene>
    <name evidence="9" type="ORF">ANPL_00605</name>
</gene>
<dbReference type="InterPro" id="IPR016985">
    <property type="entry name" value="UCP031890_Tim44-rel"/>
</dbReference>
<evidence type="ECO:0000256" key="3">
    <source>
        <dbReference type="ARBA" id="ARBA00023274"/>
    </source>
</evidence>
<dbReference type="SMART" id="SM00978">
    <property type="entry name" value="Tim44"/>
    <property type="match status" value="1"/>
</dbReference>
<reference evidence="9 10" key="1">
    <citation type="journal article" date="2020" name="Pathogens">
        <title>First Whole Genome Sequence of Anaplasma platys, an Obligate Intracellular Rickettsial Pathogen of Dogs.</title>
        <authorList>
            <person name="Llanes A."/>
            <person name="Rajeev S."/>
        </authorList>
    </citation>
    <scope>NUCLEOTIDE SEQUENCE [LARGE SCALE GENOMIC DNA]</scope>
    <source>
        <strain evidence="9 10">S3</strain>
    </source>
</reference>
<evidence type="ECO:0000313" key="10">
    <source>
        <dbReference type="Proteomes" id="UP000500930"/>
    </source>
</evidence>
<keyword evidence="1" id="KW-0809">Transit peptide</keyword>
<feature type="transmembrane region" description="Helical" evidence="7">
    <location>
        <begin position="22"/>
        <end position="44"/>
    </location>
</feature>
<keyword evidence="7" id="KW-1133">Transmembrane helix</keyword>
<dbReference type="SUPFAM" id="SSF54427">
    <property type="entry name" value="NTF2-like"/>
    <property type="match status" value="1"/>
</dbReference>
<sequence length="241" mass="26563">MINAGQTIIWLSTFVHSLCEKLWMGMVELAIYAFVAAFIFFRLYSSLGRASSVSFQSGCSGPEGADNGRVVCDSQSESPDLSLDTVTDAEHSASVAPAIAQIHAKNAEFSLKSFMSGSAAAFELIMKALSGGDTELLSSLLTDDMYKSFEKEIERRRNEKRFHEDVVVSVLSQKICAAKVEGDKAYITVKFLTEQINVIRDEDGNVTDGSTSSMNVVEDFWTFERDVNTPGKKWYLSSTLE</sequence>
<organism evidence="9 10">
    <name type="scientific">Anaplasma platys</name>
    <dbReference type="NCBI Taxonomy" id="949"/>
    <lineage>
        <taxon>Bacteria</taxon>
        <taxon>Pseudomonadati</taxon>
        <taxon>Pseudomonadota</taxon>
        <taxon>Alphaproteobacteria</taxon>
        <taxon>Rickettsiales</taxon>
        <taxon>Anaplasmataceae</taxon>
        <taxon>Anaplasma</taxon>
    </lineage>
</organism>
<dbReference type="EMBL" id="CP046391">
    <property type="protein sequence ID" value="QJC27239.1"/>
    <property type="molecule type" value="Genomic_DNA"/>
</dbReference>
<dbReference type="Pfam" id="PF04280">
    <property type="entry name" value="Tim44"/>
    <property type="match status" value="1"/>
</dbReference>
<comment type="similarity">
    <text evidence="4">Belongs to the mitochondrion-specific ribosomal protein mL45 family.</text>
</comment>
<feature type="domain" description="Tim44-like" evidence="8">
    <location>
        <begin position="95"/>
        <end position="241"/>
    </location>
</feature>
<dbReference type="InterPro" id="IPR051975">
    <property type="entry name" value="mtLSU_mL45"/>
</dbReference>
<keyword evidence="7" id="KW-0812">Transmembrane</keyword>
<protein>
    <recommendedName>
        <fullName evidence="5">Large ribosomal subunit protein mL45</fullName>
    </recommendedName>
    <alternativeName>
        <fullName evidence="6">39S ribosomal protein L45, mitochondrial</fullName>
    </alternativeName>
</protein>
<evidence type="ECO:0000259" key="8">
    <source>
        <dbReference type="SMART" id="SM00978"/>
    </source>
</evidence>
<evidence type="ECO:0000256" key="4">
    <source>
        <dbReference type="ARBA" id="ARBA00038073"/>
    </source>
</evidence>
<dbReference type="PANTHER" id="PTHR28554:SF1">
    <property type="entry name" value="LARGE RIBOSOMAL SUBUNIT PROTEIN ML45"/>
    <property type="match status" value="1"/>
</dbReference>
<dbReference type="GO" id="GO:1990904">
    <property type="term" value="C:ribonucleoprotein complex"/>
    <property type="evidence" value="ECO:0007669"/>
    <property type="project" value="UniProtKB-KW"/>
</dbReference>